<dbReference type="Proteomes" id="UP001055072">
    <property type="component" value="Unassembled WGS sequence"/>
</dbReference>
<evidence type="ECO:0000313" key="1">
    <source>
        <dbReference type="EMBL" id="KAI0087465.1"/>
    </source>
</evidence>
<sequence length="181" mass="20656">SAERKTSDNLLAMIHDKIRYAEHHFHVHITSFVSDSGGESKKARRLLALERPDLIVLPCYAHQMYLIIGNYFKCNADILIYTSHAEQVIGWLRSKTYILACLRNLQELANPGVPPKSVMRAVLTRWTSHFLAYQRLVYLCPYIMTMIQQNSGSSESQIITESSSAKAKATEMILYLNDDSF</sequence>
<organism evidence="1 2">
    <name type="scientific">Irpex rosettiformis</name>
    <dbReference type="NCBI Taxonomy" id="378272"/>
    <lineage>
        <taxon>Eukaryota</taxon>
        <taxon>Fungi</taxon>
        <taxon>Dikarya</taxon>
        <taxon>Basidiomycota</taxon>
        <taxon>Agaricomycotina</taxon>
        <taxon>Agaricomycetes</taxon>
        <taxon>Polyporales</taxon>
        <taxon>Irpicaceae</taxon>
        <taxon>Irpex</taxon>
    </lineage>
</organism>
<dbReference type="EMBL" id="MU274918">
    <property type="protein sequence ID" value="KAI0087465.1"/>
    <property type="molecule type" value="Genomic_DNA"/>
</dbReference>
<evidence type="ECO:0000313" key="2">
    <source>
        <dbReference type="Proteomes" id="UP001055072"/>
    </source>
</evidence>
<protein>
    <submittedName>
        <fullName evidence="1">Uncharacterized protein</fullName>
    </submittedName>
</protein>
<accession>A0ACB8TZL7</accession>
<reference evidence="1" key="1">
    <citation type="journal article" date="2021" name="Environ. Microbiol.">
        <title>Gene family expansions and transcriptome signatures uncover fungal adaptations to wood decay.</title>
        <authorList>
            <person name="Hage H."/>
            <person name="Miyauchi S."/>
            <person name="Viragh M."/>
            <person name="Drula E."/>
            <person name="Min B."/>
            <person name="Chaduli D."/>
            <person name="Navarro D."/>
            <person name="Favel A."/>
            <person name="Norest M."/>
            <person name="Lesage-Meessen L."/>
            <person name="Balint B."/>
            <person name="Merenyi Z."/>
            <person name="de Eugenio L."/>
            <person name="Morin E."/>
            <person name="Martinez A.T."/>
            <person name="Baldrian P."/>
            <person name="Stursova M."/>
            <person name="Martinez M.J."/>
            <person name="Novotny C."/>
            <person name="Magnuson J.K."/>
            <person name="Spatafora J.W."/>
            <person name="Maurice S."/>
            <person name="Pangilinan J."/>
            <person name="Andreopoulos W."/>
            <person name="LaButti K."/>
            <person name="Hundley H."/>
            <person name="Na H."/>
            <person name="Kuo A."/>
            <person name="Barry K."/>
            <person name="Lipzen A."/>
            <person name="Henrissat B."/>
            <person name="Riley R."/>
            <person name="Ahrendt S."/>
            <person name="Nagy L.G."/>
            <person name="Grigoriev I.V."/>
            <person name="Martin F."/>
            <person name="Rosso M.N."/>
        </authorList>
    </citation>
    <scope>NUCLEOTIDE SEQUENCE</scope>
    <source>
        <strain evidence="1">CBS 384.51</strain>
    </source>
</reference>
<feature type="non-terminal residue" evidence="1">
    <location>
        <position position="1"/>
    </location>
</feature>
<name>A0ACB8TZL7_9APHY</name>
<comment type="caution">
    <text evidence="1">The sequence shown here is derived from an EMBL/GenBank/DDBJ whole genome shotgun (WGS) entry which is preliminary data.</text>
</comment>
<keyword evidence="2" id="KW-1185">Reference proteome</keyword>
<gene>
    <name evidence="1" type="ORF">BDY19DRAFT_893021</name>
</gene>
<proteinExistence type="predicted"/>